<dbReference type="Proteomes" id="UP000257109">
    <property type="component" value="Unassembled WGS sequence"/>
</dbReference>
<evidence type="ECO:0000313" key="2">
    <source>
        <dbReference type="Proteomes" id="UP000257109"/>
    </source>
</evidence>
<dbReference type="AlphaFoldDB" id="A0A371HUI8"/>
<dbReference type="STRING" id="157652.A0A371HUI8"/>
<dbReference type="OrthoDB" id="661559at2759"/>
<reference evidence="1" key="1">
    <citation type="submission" date="2018-05" db="EMBL/GenBank/DDBJ databases">
        <title>Draft genome of Mucuna pruriens seed.</title>
        <authorList>
            <person name="Nnadi N.E."/>
            <person name="Vos R."/>
            <person name="Hasami M.H."/>
            <person name="Devisetty U.K."/>
            <person name="Aguiy J.C."/>
        </authorList>
    </citation>
    <scope>NUCLEOTIDE SEQUENCE [LARGE SCALE GENOMIC DNA]</scope>
    <source>
        <strain evidence="1">JCA_2017</strain>
    </source>
</reference>
<sequence>KLELVVSVFHLPRRMMEEMKISRRVEWWQNMMYPVRRVWFGVATRLGIRKNGLLKLRHDVRACEYEDIQVMWEILNRNESEFGHCSGKGNKKGQCWKLLRWARCAPYMCRA</sequence>
<gene>
    <name evidence="1" type="ORF">CR513_09570</name>
</gene>
<protein>
    <submittedName>
        <fullName evidence="1">Uncharacterized protein</fullName>
    </submittedName>
</protein>
<dbReference type="PANTHER" id="PTHR33181">
    <property type="entry name" value="OS01G0778500 PROTEIN"/>
    <property type="match status" value="1"/>
</dbReference>
<evidence type="ECO:0000313" key="1">
    <source>
        <dbReference type="EMBL" id="RDY06443.1"/>
    </source>
</evidence>
<dbReference type="EMBL" id="QJKJ01001687">
    <property type="protein sequence ID" value="RDY06443.1"/>
    <property type="molecule type" value="Genomic_DNA"/>
</dbReference>
<accession>A0A371HUI8</accession>
<proteinExistence type="predicted"/>
<comment type="caution">
    <text evidence="1">The sequence shown here is derived from an EMBL/GenBank/DDBJ whole genome shotgun (WGS) entry which is preliminary data.</text>
</comment>
<keyword evidence="2" id="KW-1185">Reference proteome</keyword>
<feature type="non-terminal residue" evidence="1">
    <location>
        <position position="1"/>
    </location>
</feature>
<organism evidence="1 2">
    <name type="scientific">Mucuna pruriens</name>
    <name type="common">Velvet bean</name>
    <name type="synonym">Dolichos pruriens</name>
    <dbReference type="NCBI Taxonomy" id="157652"/>
    <lineage>
        <taxon>Eukaryota</taxon>
        <taxon>Viridiplantae</taxon>
        <taxon>Streptophyta</taxon>
        <taxon>Embryophyta</taxon>
        <taxon>Tracheophyta</taxon>
        <taxon>Spermatophyta</taxon>
        <taxon>Magnoliopsida</taxon>
        <taxon>eudicotyledons</taxon>
        <taxon>Gunneridae</taxon>
        <taxon>Pentapetalae</taxon>
        <taxon>rosids</taxon>
        <taxon>fabids</taxon>
        <taxon>Fabales</taxon>
        <taxon>Fabaceae</taxon>
        <taxon>Papilionoideae</taxon>
        <taxon>50 kb inversion clade</taxon>
        <taxon>NPAAA clade</taxon>
        <taxon>indigoferoid/millettioid clade</taxon>
        <taxon>Phaseoleae</taxon>
        <taxon>Mucuna</taxon>
    </lineage>
</organism>
<dbReference type="PANTHER" id="PTHR33181:SF4">
    <property type="entry name" value="OVULE PROTEIN"/>
    <property type="match status" value="1"/>
</dbReference>
<name>A0A371HUI8_MUCPR</name>